<feature type="domain" description="AAA+ ATPase" evidence="2">
    <location>
        <begin position="679"/>
        <end position="804"/>
    </location>
</feature>
<dbReference type="SUPFAM" id="SSF52540">
    <property type="entry name" value="P-loop containing nucleoside triphosphate hydrolases"/>
    <property type="match status" value="1"/>
</dbReference>
<comment type="caution">
    <text evidence="3">The sequence shown here is derived from an EMBL/GenBank/DDBJ whole genome shotgun (WGS) entry which is preliminary data.</text>
</comment>
<proteinExistence type="predicted"/>
<dbReference type="InterPro" id="IPR003593">
    <property type="entry name" value="AAA+_ATPase"/>
</dbReference>
<dbReference type="CDD" id="cd19481">
    <property type="entry name" value="RecA-like_protease"/>
    <property type="match status" value="1"/>
</dbReference>
<organism evidence="3 4">
    <name type="scientific">Phaeomoniella chlamydospora</name>
    <name type="common">Phaeoacremonium chlamydosporum</name>
    <dbReference type="NCBI Taxonomy" id="158046"/>
    <lineage>
        <taxon>Eukaryota</taxon>
        <taxon>Fungi</taxon>
        <taxon>Dikarya</taxon>
        <taxon>Ascomycota</taxon>
        <taxon>Pezizomycotina</taxon>
        <taxon>Eurotiomycetes</taxon>
        <taxon>Chaetothyriomycetidae</taxon>
        <taxon>Phaeomoniellales</taxon>
        <taxon>Phaeomoniellaceae</taxon>
        <taxon>Phaeomoniella</taxon>
    </lineage>
</organism>
<dbReference type="Pfam" id="PF00004">
    <property type="entry name" value="AAA"/>
    <property type="match status" value="1"/>
</dbReference>
<evidence type="ECO:0000256" key="1">
    <source>
        <dbReference type="SAM" id="MobiDB-lite"/>
    </source>
</evidence>
<sequence length="901" mass="101323">MDTPAKGSLAVGQDADREEKKNESTTAAENTLPSKTRVTVTRTSCKKHGKARDKNARSKKSKKPKNIISSDTGSSTSTSESETGDADETISSSEPDNFKKLPGKKKSNPKKNRQQSQKRKSIRGKHDDTSSTTTSSTSDSNGSHTPQQAIRPRKSYATVVDPAQDIINSEIESYHDPGVQSLVKVHVKKSKRTKKKKAAPASKVAFKRVDQLWDNAIHDYTLTATMNREKNDKFDKYIFTVRRKFDWEHKYLDTTVDIRSKPLREALMHVMGSVKTIALNVAVPKIEPNMLFLYLEEMRTYMKELKAGVKSGEKNKSTRAAAVKAKHLKIMIEYLDTDFADMKKTLYPMLKTGTISFDLLWALWKPDTIAYSSTYGDTEEPRAFKIVSAGKTSTFQRGSWYSIEGKYLEYTGKTFGIGTMHTEIDSFKGPRSITSLPCYPLRFHKDSKALETQLIERGKKFVMLKGMNYRHHQGMAYVKKKRQVLKVSVNGRVMVDPTTFRRINPNYMVGTVKPKEVDIFLPMADAESCNCSMDESDDGQDDVDGGVEEEIVQRKLFKMVADSSGRRQLVEIQYDENGEELKQAEKLDNTSAPSNVDEDVHFTDEELLIASPVVLGFSFNEKLWLEFSVSGIGEVQWNEGAFDSLVLPANQKRLVKAMVSSHKFHPSKNIDDVIANKGLGCTMVLHGPPGTGKTLTAEGIAELLKAPLYMVSAGELGTDPRTLERELQNILDIAHSWGAILLLDEADVFLEKRSLHDIHRNSLVGIFLRLLEYFQGILFLTTNRVETFDDAFQSRIHVALRYGELDFNAKKQVWKMFIEKIAAVPGNNVGKFDENDFDRLARRGLNGRQIKNTARAAQALAVHEEKPLSMVHVEEVLRVAQSFEQDLKGGTGYEDAMRSYT</sequence>
<accession>A0A0G2GNZ4</accession>
<evidence type="ECO:0000259" key="2">
    <source>
        <dbReference type="SMART" id="SM00382"/>
    </source>
</evidence>
<dbReference type="InterPro" id="IPR027417">
    <property type="entry name" value="P-loop_NTPase"/>
</dbReference>
<dbReference type="SMART" id="SM00382">
    <property type="entry name" value="AAA"/>
    <property type="match status" value="1"/>
</dbReference>
<feature type="region of interest" description="Disordered" evidence="1">
    <location>
        <begin position="1"/>
        <end position="156"/>
    </location>
</feature>
<gene>
    <name evidence="3" type="ORF">UCRPC4_g02063</name>
</gene>
<evidence type="ECO:0000313" key="3">
    <source>
        <dbReference type="EMBL" id="KKY25123.1"/>
    </source>
</evidence>
<dbReference type="PANTHER" id="PTHR46411:SF1">
    <property type="entry name" value="FAMILY ATPASE, PUTATIVE (AFU_ORTHOLOGUE AFUA_7G05752)-RELATED"/>
    <property type="match status" value="1"/>
</dbReference>
<feature type="compositionally biased region" description="Low complexity" evidence="1">
    <location>
        <begin position="130"/>
        <end position="140"/>
    </location>
</feature>
<dbReference type="AlphaFoldDB" id="A0A0G2GNZ4"/>
<reference evidence="3 4" key="2">
    <citation type="submission" date="2015-05" db="EMBL/GenBank/DDBJ databases">
        <authorList>
            <person name="Morales-Cruz A."/>
            <person name="Amrine K.C."/>
            <person name="Cantu D."/>
        </authorList>
    </citation>
    <scope>NUCLEOTIDE SEQUENCE [LARGE SCALE GENOMIC DNA]</scope>
    <source>
        <strain evidence="3">UCRPC4</strain>
    </source>
</reference>
<protein>
    <submittedName>
        <fullName evidence="3">Putative aaa family atpase</fullName>
    </submittedName>
</protein>
<dbReference type="InterPro" id="IPR003959">
    <property type="entry name" value="ATPase_AAA_core"/>
</dbReference>
<dbReference type="EMBL" id="LCWF01000049">
    <property type="protein sequence ID" value="KKY25123.1"/>
    <property type="molecule type" value="Genomic_DNA"/>
</dbReference>
<reference evidence="3 4" key="1">
    <citation type="submission" date="2015-05" db="EMBL/GenBank/DDBJ databases">
        <title>Distinctive expansion of gene families associated with plant cell wall degradation and secondary metabolism in the genomes of grapevine trunk pathogens.</title>
        <authorList>
            <person name="Lawrence D.P."/>
            <person name="Travadon R."/>
            <person name="Rolshausen P.E."/>
            <person name="Baumgartner K."/>
        </authorList>
    </citation>
    <scope>NUCLEOTIDE SEQUENCE [LARGE SCALE GENOMIC DNA]</scope>
    <source>
        <strain evidence="3">UCRPC4</strain>
    </source>
</reference>
<dbReference type="PANTHER" id="PTHR46411">
    <property type="entry name" value="FAMILY ATPASE, PUTATIVE-RELATED"/>
    <property type="match status" value="1"/>
</dbReference>
<dbReference type="InterPro" id="IPR054289">
    <property type="entry name" value="DUF7025"/>
</dbReference>
<dbReference type="Proteomes" id="UP000053317">
    <property type="component" value="Unassembled WGS sequence"/>
</dbReference>
<dbReference type="OrthoDB" id="10042665at2759"/>
<keyword evidence="4" id="KW-1185">Reference proteome</keyword>
<name>A0A0G2GNZ4_PHACM</name>
<dbReference type="Pfam" id="PF22942">
    <property type="entry name" value="DUF7025"/>
    <property type="match status" value="1"/>
</dbReference>
<dbReference type="GO" id="GO:0005524">
    <property type="term" value="F:ATP binding"/>
    <property type="evidence" value="ECO:0007669"/>
    <property type="project" value="InterPro"/>
</dbReference>
<feature type="compositionally biased region" description="Low complexity" evidence="1">
    <location>
        <begin position="66"/>
        <end position="81"/>
    </location>
</feature>
<feature type="compositionally biased region" description="Basic residues" evidence="1">
    <location>
        <begin position="101"/>
        <end position="123"/>
    </location>
</feature>
<dbReference type="Gene3D" id="3.40.50.300">
    <property type="entry name" value="P-loop containing nucleotide triphosphate hydrolases"/>
    <property type="match status" value="1"/>
</dbReference>
<feature type="compositionally biased region" description="Basic residues" evidence="1">
    <location>
        <begin position="44"/>
        <end position="65"/>
    </location>
</feature>
<dbReference type="GO" id="GO:0016887">
    <property type="term" value="F:ATP hydrolysis activity"/>
    <property type="evidence" value="ECO:0007669"/>
    <property type="project" value="InterPro"/>
</dbReference>
<feature type="compositionally biased region" description="Basic and acidic residues" evidence="1">
    <location>
        <begin position="14"/>
        <end position="23"/>
    </location>
</feature>
<feature type="compositionally biased region" description="Polar residues" evidence="1">
    <location>
        <begin position="24"/>
        <end position="43"/>
    </location>
</feature>
<evidence type="ECO:0000313" key="4">
    <source>
        <dbReference type="Proteomes" id="UP000053317"/>
    </source>
</evidence>